<organism evidence="1 2">
    <name type="scientific">Bradyrhizobium elkanii</name>
    <dbReference type="NCBI Taxonomy" id="29448"/>
    <lineage>
        <taxon>Bacteria</taxon>
        <taxon>Pseudomonadati</taxon>
        <taxon>Pseudomonadota</taxon>
        <taxon>Alphaproteobacteria</taxon>
        <taxon>Hyphomicrobiales</taxon>
        <taxon>Nitrobacteraceae</taxon>
        <taxon>Bradyrhizobium</taxon>
    </lineage>
</organism>
<evidence type="ECO:0000313" key="1">
    <source>
        <dbReference type="EMBL" id="MBP1293527.1"/>
    </source>
</evidence>
<dbReference type="EMBL" id="JAFICZ010000001">
    <property type="protein sequence ID" value="MBP1293527.1"/>
    <property type="molecule type" value="Genomic_DNA"/>
</dbReference>
<evidence type="ECO:0000313" key="2">
    <source>
        <dbReference type="Proteomes" id="UP000673383"/>
    </source>
</evidence>
<sequence>MTDFANHQYTERIFCRDMANGEFWIDEGGWRTLDALGRSSARHLANNISPDLRASAIEHRYDRGTNSLS</sequence>
<dbReference type="RefSeq" id="WP_172646727.1">
    <property type="nucleotide sequence ID" value="NZ_CP126003.1"/>
</dbReference>
<comment type="caution">
    <text evidence="1">The sequence shown here is derived from an EMBL/GenBank/DDBJ whole genome shotgun (WGS) entry which is preliminary data.</text>
</comment>
<protein>
    <submittedName>
        <fullName evidence="1">Uncharacterized protein</fullName>
    </submittedName>
</protein>
<dbReference type="AlphaFoldDB" id="A0A8I2C4X4"/>
<proteinExistence type="predicted"/>
<reference evidence="1" key="1">
    <citation type="submission" date="2021-02" db="EMBL/GenBank/DDBJ databases">
        <title>Genomic Encyclopedia of Type Strains, Phase IV (KMG-V): Genome sequencing to study the core and pangenomes of soil and plant-associated prokaryotes.</title>
        <authorList>
            <person name="Whitman W."/>
        </authorList>
    </citation>
    <scope>NUCLEOTIDE SEQUENCE</scope>
    <source>
        <strain evidence="1">USDA 406</strain>
    </source>
</reference>
<name>A0A8I2C4X4_BRAEL</name>
<gene>
    <name evidence="1" type="ORF">JOH49_003280</name>
</gene>
<accession>A0A8I2C4X4</accession>
<dbReference type="Proteomes" id="UP000673383">
    <property type="component" value="Unassembled WGS sequence"/>
</dbReference>